<reference evidence="6 7" key="2">
    <citation type="submission" date="2017-06" db="EMBL/GenBank/DDBJ databases">
        <authorList>
            <person name="Varghese N."/>
            <person name="Submissions S."/>
        </authorList>
    </citation>
    <scope>NUCLEOTIDE SEQUENCE [LARGE SCALE GENOMIC DNA]</scope>
    <source>
        <strain evidence="6 7">RLD-1</strain>
    </source>
</reference>
<proteinExistence type="predicted"/>
<dbReference type="SMART" id="SM00421">
    <property type="entry name" value="HTH_LUXR"/>
    <property type="match status" value="1"/>
</dbReference>
<name>A0A239N251_9PSED</name>
<evidence type="ECO:0000256" key="2">
    <source>
        <dbReference type="ARBA" id="ARBA00023125"/>
    </source>
</evidence>
<gene>
    <name evidence="5" type="ORF">SAMN05216189_103834</name>
    <name evidence="6" type="ORF">SAMN06295949_1343</name>
</gene>
<dbReference type="Gene3D" id="3.40.50.300">
    <property type="entry name" value="P-loop containing nucleotide triphosphate hydrolases"/>
    <property type="match status" value="1"/>
</dbReference>
<dbReference type="PANTHER" id="PTHR44688">
    <property type="entry name" value="DNA-BINDING TRANSCRIPTIONAL ACTIVATOR DEVR_DOSR"/>
    <property type="match status" value="1"/>
</dbReference>
<dbReference type="PROSITE" id="PS00622">
    <property type="entry name" value="HTH_LUXR_1"/>
    <property type="match status" value="1"/>
</dbReference>
<dbReference type="SUPFAM" id="SSF48452">
    <property type="entry name" value="TPR-like"/>
    <property type="match status" value="1"/>
</dbReference>
<evidence type="ECO:0000313" key="8">
    <source>
        <dbReference type="Proteomes" id="UP000199693"/>
    </source>
</evidence>
<dbReference type="GO" id="GO:0003677">
    <property type="term" value="F:DNA binding"/>
    <property type="evidence" value="ECO:0007669"/>
    <property type="project" value="UniProtKB-KW"/>
</dbReference>
<protein>
    <submittedName>
        <fullName evidence="6">ATP-, maltotriose- and DNA-dependent transcriptional regulator MalT</fullName>
    </submittedName>
    <submittedName>
        <fullName evidence="5">ATP-, maltotriose-and DNA-dependent transcriptional regulator MalT</fullName>
    </submittedName>
</protein>
<dbReference type="AlphaFoldDB" id="A0A239N251"/>
<dbReference type="InterPro" id="IPR011990">
    <property type="entry name" value="TPR-like_helical_dom_sf"/>
</dbReference>
<evidence type="ECO:0000259" key="4">
    <source>
        <dbReference type="PROSITE" id="PS50043"/>
    </source>
</evidence>
<dbReference type="Gene3D" id="1.25.40.10">
    <property type="entry name" value="Tetratricopeptide repeat domain"/>
    <property type="match status" value="1"/>
</dbReference>
<dbReference type="InterPro" id="IPR041617">
    <property type="entry name" value="TPR_MalT"/>
</dbReference>
<dbReference type="Proteomes" id="UP000198309">
    <property type="component" value="Unassembled WGS sequence"/>
</dbReference>
<dbReference type="PANTHER" id="PTHR44688:SF16">
    <property type="entry name" value="DNA-BINDING TRANSCRIPTIONAL ACTIVATOR DEVR_DOSR"/>
    <property type="match status" value="1"/>
</dbReference>
<sequence>MNPHPSVHAIASRTAPRPLSGALPLLPARHLARPRLLQRLLGGRQRVNLLHAPAGFGKSVLLNECARQAGPRGRVAWLDLRGRALSADALLSRLAIVLDLDPAARNWQDDLQRLLEGGPQPLWIVLDDYPRQADAELDACVAGLLENSAADIRWWIGARRRPDWNLPRLLLQGELLELGAADLALDRDELEQLLRKQPAEAAEDEADELLGRSAGWPALLGLLALQGRLRWPEAGGGLLHDYLRREVLAPLPAPLREALRVLAHLPRFKAGLCRHLAPVGEAAFAQLEQMQLLRRLDEGSGWFALWPPLAELLRQARDEAPPADALLAASQWFAEHGDLRQATQLALAAGSIERAVALLQDANSDQMMVEHSAVQLLRWRDELPEGLLQSSPKLILLETWALILCARLDEAMACLQGLSRFLPRPDAHRQRLCLAHYQATLGVLQRQFALPDARRNCSDALQHLEERFWGQHILCHQALAQQAMVEGDLTVARQHCQAGLRLSRRHANLCFEALLSVEHIHLLALSGEHRHALDYAEQMLAELRKHAHGGPMSARLHVLRGELLALRGDDAGAEAGLQRGLREAEESQDAYLLYAYHALISLACERGEVERAHQLLLAAERRMQRLCIPEIRYREVLRLARARLCLASGEPARARDELFGVLAELGLNPLLAPTGFYDLQYRVRLLLAQAHDELGETTRASHELQALQRDCQRLGLRSLACETQLRLAETLHALDQAAAEEHLREALQDCRRLSLLRPLARLQRNDASWSRQLLAQLPALAPANRAPGTAEAQPAPAPAEMLSQRELEVLELIAQGCSNQEIAEQLEISLHTVKTHARRINIKLEVERRTQAVARAKASGLLA</sequence>
<evidence type="ECO:0000313" key="5">
    <source>
        <dbReference type="EMBL" id="SDK45281.1"/>
    </source>
</evidence>
<dbReference type="Pfam" id="PF25873">
    <property type="entry name" value="WHD_MalT"/>
    <property type="match status" value="1"/>
</dbReference>
<keyword evidence="3" id="KW-0804">Transcription</keyword>
<dbReference type="InterPro" id="IPR027417">
    <property type="entry name" value="P-loop_NTPase"/>
</dbReference>
<keyword evidence="7" id="KW-1185">Reference proteome</keyword>
<organism evidence="5 8">
    <name type="scientific">Pseudomonas delhiensis</name>
    <dbReference type="NCBI Taxonomy" id="366289"/>
    <lineage>
        <taxon>Bacteria</taxon>
        <taxon>Pseudomonadati</taxon>
        <taxon>Pseudomonadota</taxon>
        <taxon>Gammaproteobacteria</taxon>
        <taxon>Pseudomonadales</taxon>
        <taxon>Pseudomonadaceae</taxon>
        <taxon>Pseudomonas</taxon>
    </lineage>
</organism>
<dbReference type="Proteomes" id="UP000199693">
    <property type="component" value="Unassembled WGS sequence"/>
</dbReference>
<dbReference type="PRINTS" id="PR00038">
    <property type="entry name" value="HTHLUXR"/>
</dbReference>
<dbReference type="InterPro" id="IPR016032">
    <property type="entry name" value="Sig_transdc_resp-reg_C-effctor"/>
</dbReference>
<reference evidence="5 8" key="1">
    <citation type="submission" date="2016-10" db="EMBL/GenBank/DDBJ databases">
        <authorList>
            <person name="de Groot N.N."/>
        </authorList>
    </citation>
    <scope>NUCLEOTIDE SEQUENCE [LARGE SCALE GENOMIC DNA]</scope>
    <source>
        <strain evidence="5 8">CCM 7361</strain>
    </source>
</reference>
<evidence type="ECO:0000313" key="6">
    <source>
        <dbReference type="EMBL" id="SNT48248.1"/>
    </source>
</evidence>
<dbReference type="SUPFAM" id="SSF52540">
    <property type="entry name" value="P-loop containing nucleoside triphosphate hydrolases"/>
    <property type="match status" value="1"/>
</dbReference>
<dbReference type="PROSITE" id="PS50043">
    <property type="entry name" value="HTH_LUXR_2"/>
    <property type="match status" value="1"/>
</dbReference>
<dbReference type="SUPFAM" id="SSF46894">
    <property type="entry name" value="C-terminal effector domain of the bipartite response regulators"/>
    <property type="match status" value="1"/>
</dbReference>
<evidence type="ECO:0000313" key="7">
    <source>
        <dbReference type="Proteomes" id="UP000198309"/>
    </source>
</evidence>
<dbReference type="InterPro" id="IPR000792">
    <property type="entry name" value="Tscrpt_reg_LuxR_C"/>
</dbReference>
<dbReference type="EMBL" id="FNEC01000038">
    <property type="protein sequence ID" value="SDK45281.1"/>
    <property type="molecule type" value="Genomic_DNA"/>
</dbReference>
<dbReference type="GO" id="GO:0006355">
    <property type="term" value="P:regulation of DNA-templated transcription"/>
    <property type="evidence" value="ECO:0007669"/>
    <property type="project" value="InterPro"/>
</dbReference>
<keyword evidence="1" id="KW-0805">Transcription regulation</keyword>
<evidence type="ECO:0000256" key="1">
    <source>
        <dbReference type="ARBA" id="ARBA00023015"/>
    </source>
</evidence>
<dbReference type="Pfam" id="PF17874">
    <property type="entry name" value="TPR_MalT"/>
    <property type="match status" value="1"/>
</dbReference>
<dbReference type="Gene3D" id="1.10.10.10">
    <property type="entry name" value="Winged helix-like DNA-binding domain superfamily/Winged helix DNA-binding domain"/>
    <property type="match status" value="1"/>
</dbReference>
<accession>A0A239N251</accession>
<feature type="domain" description="HTH luxR-type" evidence="4">
    <location>
        <begin position="795"/>
        <end position="860"/>
    </location>
</feature>
<dbReference type="CDD" id="cd06170">
    <property type="entry name" value="LuxR_C_like"/>
    <property type="match status" value="1"/>
</dbReference>
<dbReference type="InterPro" id="IPR059106">
    <property type="entry name" value="WHD_MalT"/>
</dbReference>
<dbReference type="EMBL" id="FZPC01000034">
    <property type="protein sequence ID" value="SNT48248.1"/>
    <property type="molecule type" value="Genomic_DNA"/>
</dbReference>
<dbReference type="InterPro" id="IPR036388">
    <property type="entry name" value="WH-like_DNA-bd_sf"/>
</dbReference>
<dbReference type="Pfam" id="PF00196">
    <property type="entry name" value="GerE"/>
    <property type="match status" value="1"/>
</dbReference>
<keyword evidence="2" id="KW-0238">DNA-binding</keyword>
<evidence type="ECO:0000256" key="3">
    <source>
        <dbReference type="ARBA" id="ARBA00023163"/>
    </source>
</evidence>